<name>E8X4T7_GRATM</name>
<gene>
    <name evidence="2" type="ordered locus">AciX9_3572</name>
</gene>
<evidence type="ECO:0000259" key="1">
    <source>
        <dbReference type="Pfam" id="PF09917"/>
    </source>
</evidence>
<dbReference type="AlphaFoldDB" id="E8X4T7"/>
<proteinExistence type="predicted"/>
<keyword evidence="3" id="KW-1185">Reference proteome</keyword>
<dbReference type="HOGENOM" id="CLU_108869_1_1_0"/>
<dbReference type="PANTHER" id="PTHR36919:SF2">
    <property type="entry name" value="BLL6627 PROTEIN"/>
    <property type="match status" value="1"/>
</dbReference>
<organism evidence="3">
    <name type="scientific">Granulicella tundricola (strain ATCC BAA-1859 / DSM 23138 / MP5ACTX9)</name>
    <dbReference type="NCBI Taxonomy" id="1198114"/>
    <lineage>
        <taxon>Bacteria</taxon>
        <taxon>Pseudomonadati</taxon>
        <taxon>Acidobacteriota</taxon>
        <taxon>Terriglobia</taxon>
        <taxon>Terriglobales</taxon>
        <taxon>Acidobacteriaceae</taxon>
        <taxon>Granulicella</taxon>
    </lineage>
</organism>
<sequence length="157" mass="16610">MGKVGLWAAGLCVVGVLGLSLGAATLGAQAPDKTGVLGDWQEPGGGVLEVYKCGSQEICVKLRMLAADTPAKVDGHNPDPALRTQSLCDLRVGYEFKLTDPDHADGGKLYDPKSGKTYSGTMSTEGDKLRLRGYVGIKLFGRTEVWKRAGAFHGCLK</sequence>
<feature type="domain" description="DUF2147" evidence="1">
    <location>
        <begin position="38"/>
        <end position="148"/>
    </location>
</feature>
<dbReference type="eggNOG" id="COG4731">
    <property type="taxonomic scope" value="Bacteria"/>
</dbReference>
<dbReference type="KEGG" id="acm:AciX9_3572"/>
<protein>
    <recommendedName>
        <fullName evidence="1">DUF2147 domain-containing protein</fullName>
    </recommendedName>
</protein>
<dbReference type="Proteomes" id="UP000000343">
    <property type="component" value="Chromosome"/>
</dbReference>
<evidence type="ECO:0000313" key="2">
    <source>
        <dbReference type="EMBL" id="ADW70576.1"/>
    </source>
</evidence>
<dbReference type="Gene3D" id="2.40.128.520">
    <property type="match status" value="1"/>
</dbReference>
<dbReference type="STRING" id="1198114.AciX9_3572"/>
<dbReference type="PaxDb" id="1198114-AciX9_3572"/>
<reference evidence="3" key="1">
    <citation type="submission" date="2011-01" db="EMBL/GenBank/DDBJ databases">
        <title>Complete sequence of chromosome of Acidobacterium sp. MP5ACTX9.</title>
        <authorList>
            <consortium name="US DOE Joint Genome Institute"/>
            <person name="Lucas S."/>
            <person name="Copeland A."/>
            <person name="Lapidus A."/>
            <person name="Cheng J.-F."/>
            <person name="Goodwin L."/>
            <person name="Pitluck S."/>
            <person name="Teshima H."/>
            <person name="Detter J.C."/>
            <person name="Han C."/>
            <person name="Tapia R."/>
            <person name="Land M."/>
            <person name="Hauser L."/>
            <person name="Kyrpides N."/>
            <person name="Ivanova N."/>
            <person name="Ovchinnikova G."/>
            <person name="Pagani I."/>
            <person name="Rawat S.R."/>
            <person name="Mannisto M."/>
            <person name="Haggblom M.M."/>
            <person name="Woyke T."/>
        </authorList>
    </citation>
    <scope>NUCLEOTIDE SEQUENCE [LARGE SCALE GENOMIC DNA]</scope>
    <source>
        <strain evidence="3">MP5ACTX9</strain>
    </source>
</reference>
<dbReference type="EMBL" id="CP002480">
    <property type="protein sequence ID" value="ADW70576.1"/>
    <property type="molecule type" value="Genomic_DNA"/>
</dbReference>
<dbReference type="Pfam" id="PF09917">
    <property type="entry name" value="DUF2147"/>
    <property type="match status" value="1"/>
</dbReference>
<dbReference type="OrthoDB" id="9811671at2"/>
<dbReference type="PANTHER" id="PTHR36919">
    <property type="entry name" value="BLR1215 PROTEIN"/>
    <property type="match status" value="1"/>
</dbReference>
<dbReference type="InterPro" id="IPR019223">
    <property type="entry name" value="DUF2147"/>
</dbReference>
<accession>E8X4T7</accession>
<evidence type="ECO:0000313" key="3">
    <source>
        <dbReference type="Proteomes" id="UP000000343"/>
    </source>
</evidence>